<evidence type="ECO:0000313" key="4">
    <source>
        <dbReference type="EMBL" id="WXA94716.1"/>
    </source>
</evidence>
<organism evidence="4 5">
    <name type="scientific">Pendulispora brunnea</name>
    <dbReference type="NCBI Taxonomy" id="2905690"/>
    <lineage>
        <taxon>Bacteria</taxon>
        <taxon>Pseudomonadati</taxon>
        <taxon>Myxococcota</taxon>
        <taxon>Myxococcia</taxon>
        <taxon>Myxococcales</taxon>
        <taxon>Sorangiineae</taxon>
        <taxon>Pendulisporaceae</taxon>
        <taxon>Pendulispora</taxon>
    </lineage>
</organism>
<dbReference type="Pfam" id="PF02784">
    <property type="entry name" value="Orn_Arg_deC_N"/>
    <property type="match status" value="1"/>
</dbReference>
<dbReference type="InterPro" id="IPR009006">
    <property type="entry name" value="Ala_racemase/Decarboxylase_C"/>
</dbReference>
<dbReference type="Gene3D" id="3.20.20.10">
    <property type="entry name" value="Alanine racemase"/>
    <property type="match status" value="1"/>
</dbReference>
<keyword evidence="2" id="KW-0663">Pyridoxal phosphate</keyword>
<gene>
    <name evidence="4" type="ORF">LZC95_50895</name>
</gene>
<proteinExistence type="predicted"/>
<dbReference type="RefSeq" id="WP_394845327.1">
    <property type="nucleotide sequence ID" value="NZ_CP089982.1"/>
</dbReference>
<dbReference type="PANTHER" id="PTHR43727">
    <property type="entry name" value="DIAMINOPIMELATE DECARBOXYLASE"/>
    <property type="match status" value="1"/>
</dbReference>
<accession>A0ABZ2KED0</accession>
<dbReference type="EMBL" id="CP089982">
    <property type="protein sequence ID" value="WXA94716.1"/>
    <property type="molecule type" value="Genomic_DNA"/>
</dbReference>
<evidence type="ECO:0000256" key="1">
    <source>
        <dbReference type="ARBA" id="ARBA00001933"/>
    </source>
</evidence>
<name>A0ABZ2KED0_9BACT</name>
<evidence type="ECO:0000259" key="3">
    <source>
        <dbReference type="Pfam" id="PF02784"/>
    </source>
</evidence>
<evidence type="ECO:0000313" key="5">
    <source>
        <dbReference type="Proteomes" id="UP001379533"/>
    </source>
</evidence>
<dbReference type="SUPFAM" id="SSF50621">
    <property type="entry name" value="Alanine racemase C-terminal domain-like"/>
    <property type="match status" value="1"/>
</dbReference>
<dbReference type="InterPro" id="IPR022644">
    <property type="entry name" value="De-COase2_N"/>
</dbReference>
<dbReference type="Proteomes" id="UP001379533">
    <property type="component" value="Chromosome"/>
</dbReference>
<dbReference type="CDD" id="cd06841">
    <property type="entry name" value="PLPDE_III_MccE_like"/>
    <property type="match status" value="1"/>
</dbReference>
<dbReference type="Gene3D" id="2.40.37.10">
    <property type="entry name" value="Lyase, Ornithine Decarboxylase, Chain A, domain 1"/>
    <property type="match status" value="1"/>
</dbReference>
<protein>
    <recommendedName>
        <fullName evidence="3">Orn/DAP/Arg decarboxylase 2 N-terminal domain-containing protein</fullName>
    </recommendedName>
</protein>
<comment type="cofactor">
    <cofactor evidence="1">
        <name>pyridoxal 5'-phosphate</name>
        <dbReference type="ChEBI" id="CHEBI:597326"/>
    </cofactor>
</comment>
<reference evidence="4 5" key="1">
    <citation type="submission" date="2021-12" db="EMBL/GenBank/DDBJ databases">
        <title>Discovery of the Pendulisporaceae a myxobacterial family with distinct sporulation behavior and unique specialized metabolism.</title>
        <authorList>
            <person name="Garcia R."/>
            <person name="Popoff A."/>
            <person name="Bader C.D."/>
            <person name="Loehr J."/>
            <person name="Walesch S."/>
            <person name="Walt C."/>
            <person name="Boldt J."/>
            <person name="Bunk B."/>
            <person name="Haeckl F.J.F.P.J."/>
            <person name="Gunesch A.P."/>
            <person name="Birkelbach J."/>
            <person name="Nuebel U."/>
            <person name="Pietschmann T."/>
            <person name="Bach T."/>
            <person name="Mueller R."/>
        </authorList>
    </citation>
    <scope>NUCLEOTIDE SEQUENCE [LARGE SCALE GENOMIC DNA]</scope>
    <source>
        <strain evidence="4 5">MSr12523</strain>
    </source>
</reference>
<dbReference type="PANTHER" id="PTHR43727:SF2">
    <property type="entry name" value="GROUP IV DECARBOXYLASE"/>
    <property type="match status" value="1"/>
</dbReference>
<keyword evidence="5" id="KW-1185">Reference proteome</keyword>
<feature type="domain" description="Orn/DAP/Arg decarboxylase 2 N-terminal" evidence="3">
    <location>
        <begin position="67"/>
        <end position="317"/>
    </location>
</feature>
<dbReference type="InterPro" id="IPR029066">
    <property type="entry name" value="PLP-binding_barrel"/>
</dbReference>
<dbReference type="SUPFAM" id="SSF51419">
    <property type="entry name" value="PLP-binding barrel"/>
    <property type="match status" value="1"/>
</dbReference>
<evidence type="ECO:0000256" key="2">
    <source>
        <dbReference type="ARBA" id="ARBA00022898"/>
    </source>
</evidence>
<sequence length="457" mass="50895">MTQSASSQPIYEPPAIVRHQMGAMNKFGRLHPQGMRPLTHIDGVKVDDLVREYGSPLFVFSQRTLVNRYRELHEAFARRWARVRIAWSYKTNYLEAICRTFHREGAFAEVVSPFEYDKALQSGVPADRIHWNGPYKPDAALERALAGKSIVHIDNFDELARIERLARRMNLRPKVAIRVNMTIEGISSWSRFGLNLETGQAKEAVARLVSGDQLDLIGLHCHIGTFVLDPDAYGKAASKMARLANEIRSEHGIRLSFLDLGGGFASKNTLKAQYLHGEQASPSFARYADAICDGLAELEGPAKELPTLVLETGRALVDDAGYLVSSVEAQKRLPDGRRGLVLDAGVNLLFTSFWYKHDVVPAQDFGAMLEPTVMFGPLCMNIDVVRDTIQFPAVSVGEKVVFRNVGAYNLTQWHQFIALRPAVVMIGEGGRVAPIRRAEKLEDFTTVEAVPDWLVGP</sequence>